<keyword evidence="7" id="KW-0902">Two-component regulatory system</keyword>
<evidence type="ECO:0000256" key="5">
    <source>
        <dbReference type="ARBA" id="ARBA00022777"/>
    </source>
</evidence>
<keyword evidence="3" id="KW-0808">Transferase</keyword>
<comment type="catalytic activity">
    <reaction evidence="1">
        <text>ATP + protein L-histidine = ADP + protein N-phospho-L-histidine.</text>
        <dbReference type="EC" id="2.7.13.3"/>
    </reaction>
</comment>
<evidence type="ECO:0000313" key="10">
    <source>
        <dbReference type="EMBL" id="MBE8715035.1"/>
    </source>
</evidence>
<evidence type="ECO:0000256" key="2">
    <source>
        <dbReference type="ARBA" id="ARBA00012438"/>
    </source>
</evidence>
<dbReference type="EMBL" id="PRDK01000009">
    <property type="protein sequence ID" value="MBE8715035.1"/>
    <property type="molecule type" value="Genomic_DNA"/>
</dbReference>
<dbReference type="GO" id="GO:0005524">
    <property type="term" value="F:ATP binding"/>
    <property type="evidence" value="ECO:0007669"/>
    <property type="project" value="UniProtKB-KW"/>
</dbReference>
<keyword evidence="11" id="KW-1185">Reference proteome</keyword>
<gene>
    <name evidence="10" type="ORF">C4F49_15225</name>
</gene>
<keyword evidence="6 10" id="KW-0067">ATP-binding</keyword>
<evidence type="ECO:0000256" key="7">
    <source>
        <dbReference type="ARBA" id="ARBA00023012"/>
    </source>
</evidence>
<sequence>MNSKKITWLVVVRIVFALFLLALGIWLFTVGKMYSSIFIGLLFLLVIIDLFKLLYDYFNQIDKVILSMLYDDYTIDLKRTSHDHTYNHLVDLFEKNKEKEANRASETLIFNQLLNGIDSGILILKGEHVDREVILVNQYFKNYFDLPNLTDWRFLKPFIPAFCQVIEERNFTEFKTTLDIQVDKKERQTFVVQTSLSKIHGETYYIILLDSIQRVIDSKENEAWISIMKIISHELMNSLAPIHALAYNIQEISKQEDISEEDKEDIQTSVSTIINRSNHLQEFVERYRKLTMLPTPQKKKENLAQVVDQVLQNFLLLAKSKGIDLKTSIPEGIDFLVDVSQFEQVLINLMTNSLYAVENAEKKEIAIASYLQQNRLYIELSDTGTLVDTEIVKKIFLPFYTTRKNGAGIGLTLSKSIMEAHKGYLFYQQKEEKNVLVMVFVL</sequence>
<dbReference type="EC" id="2.7.13.3" evidence="2"/>
<reference evidence="10" key="1">
    <citation type="submission" date="2018-02" db="EMBL/GenBank/DDBJ databases">
        <authorList>
            <person name="Vasarhelyi B.M."/>
            <person name="Deshmukh S."/>
            <person name="Balint B."/>
            <person name="Kukolya J."/>
        </authorList>
    </citation>
    <scope>NUCLEOTIDE SEQUENCE</scope>
    <source>
        <strain evidence="10">KB22</strain>
    </source>
</reference>
<comment type="caution">
    <text evidence="10">The sequence shown here is derived from an EMBL/GenBank/DDBJ whole genome shotgun (WGS) entry which is preliminary data.</text>
</comment>
<dbReference type="GO" id="GO:0004673">
    <property type="term" value="F:protein histidine kinase activity"/>
    <property type="evidence" value="ECO:0007669"/>
    <property type="project" value="UniProtKB-EC"/>
</dbReference>
<evidence type="ECO:0000256" key="1">
    <source>
        <dbReference type="ARBA" id="ARBA00000085"/>
    </source>
</evidence>
<dbReference type="InterPro" id="IPR005467">
    <property type="entry name" value="His_kinase_dom"/>
</dbReference>
<keyword evidence="5" id="KW-0418">Kinase</keyword>
<dbReference type="InterPro" id="IPR050351">
    <property type="entry name" value="BphY/WalK/GraS-like"/>
</dbReference>
<dbReference type="InterPro" id="IPR004358">
    <property type="entry name" value="Sig_transdc_His_kin-like_C"/>
</dbReference>
<evidence type="ECO:0000256" key="3">
    <source>
        <dbReference type="ARBA" id="ARBA00022679"/>
    </source>
</evidence>
<keyword evidence="4" id="KW-0547">Nucleotide-binding</keyword>
<dbReference type="SMART" id="SM00387">
    <property type="entry name" value="HATPase_c"/>
    <property type="match status" value="1"/>
</dbReference>
<dbReference type="PROSITE" id="PS50109">
    <property type="entry name" value="HIS_KIN"/>
    <property type="match status" value="1"/>
</dbReference>
<keyword evidence="8" id="KW-0812">Transmembrane</keyword>
<dbReference type="RefSeq" id="WP_196936887.1">
    <property type="nucleotide sequence ID" value="NZ_MU158698.1"/>
</dbReference>
<evidence type="ECO:0000256" key="8">
    <source>
        <dbReference type="SAM" id="Phobius"/>
    </source>
</evidence>
<dbReference type="GO" id="GO:0000156">
    <property type="term" value="F:phosphorelay response regulator activity"/>
    <property type="evidence" value="ECO:0007669"/>
    <property type="project" value="TreeGrafter"/>
</dbReference>
<dbReference type="AlphaFoldDB" id="A0A928YSA1"/>
<evidence type="ECO:0000259" key="9">
    <source>
        <dbReference type="PROSITE" id="PS50109"/>
    </source>
</evidence>
<evidence type="ECO:0000256" key="4">
    <source>
        <dbReference type="ARBA" id="ARBA00022741"/>
    </source>
</evidence>
<keyword evidence="8" id="KW-1133">Transmembrane helix</keyword>
<keyword evidence="8" id="KW-0472">Membrane</keyword>
<dbReference type="Proteomes" id="UP000616201">
    <property type="component" value="Unassembled WGS sequence"/>
</dbReference>
<protein>
    <recommendedName>
        <fullName evidence="2">histidine kinase</fullName>
        <ecNumber evidence="2">2.7.13.3</ecNumber>
    </recommendedName>
</protein>
<dbReference type="GO" id="GO:0007234">
    <property type="term" value="P:osmosensory signaling via phosphorelay pathway"/>
    <property type="evidence" value="ECO:0007669"/>
    <property type="project" value="TreeGrafter"/>
</dbReference>
<evidence type="ECO:0000256" key="6">
    <source>
        <dbReference type="ARBA" id="ARBA00022840"/>
    </source>
</evidence>
<dbReference type="Gene3D" id="3.30.565.10">
    <property type="entry name" value="Histidine kinase-like ATPase, C-terminal domain"/>
    <property type="match status" value="1"/>
</dbReference>
<feature type="transmembrane region" description="Helical" evidence="8">
    <location>
        <begin position="34"/>
        <end position="55"/>
    </location>
</feature>
<name>A0A928YSA1_9SPHI</name>
<feature type="transmembrane region" description="Helical" evidence="8">
    <location>
        <begin position="7"/>
        <end position="28"/>
    </location>
</feature>
<dbReference type="SUPFAM" id="SSF55874">
    <property type="entry name" value="ATPase domain of HSP90 chaperone/DNA topoisomerase II/histidine kinase"/>
    <property type="match status" value="1"/>
</dbReference>
<dbReference type="PRINTS" id="PR00344">
    <property type="entry name" value="BCTRLSENSOR"/>
</dbReference>
<evidence type="ECO:0000313" key="11">
    <source>
        <dbReference type="Proteomes" id="UP000616201"/>
    </source>
</evidence>
<accession>A0A928YSA1</accession>
<dbReference type="InterPro" id="IPR036890">
    <property type="entry name" value="HATPase_C_sf"/>
</dbReference>
<organism evidence="10 11">
    <name type="scientific">Sphingobacterium hungaricum</name>
    <dbReference type="NCBI Taxonomy" id="2082723"/>
    <lineage>
        <taxon>Bacteria</taxon>
        <taxon>Pseudomonadati</taxon>
        <taxon>Bacteroidota</taxon>
        <taxon>Sphingobacteriia</taxon>
        <taxon>Sphingobacteriales</taxon>
        <taxon>Sphingobacteriaceae</taxon>
        <taxon>Sphingobacterium</taxon>
    </lineage>
</organism>
<proteinExistence type="predicted"/>
<dbReference type="PANTHER" id="PTHR42878:SF7">
    <property type="entry name" value="SENSOR HISTIDINE KINASE GLRK"/>
    <property type="match status" value="1"/>
</dbReference>
<dbReference type="InterPro" id="IPR003594">
    <property type="entry name" value="HATPase_dom"/>
</dbReference>
<dbReference type="Pfam" id="PF02518">
    <property type="entry name" value="HATPase_c"/>
    <property type="match status" value="1"/>
</dbReference>
<feature type="domain" description="Histidine kinase" evidence="9">
    <location>
        <begin position="230"/>
        <end position="442"/>
    </location>
</feature>
<dbReference type="GO" id="GO:0030295">
    <property type="term" value="F:protein kinase activator activity"/>
    <property type="evidence" value="ECO:0007669"/>
    <property type="project" value="TreeGrafter"/>
</dbReference>
<dbReference type="PANTHER" id="PTHR42878">
    <property type="entry name" value="TWO-COMPONENT HISTIDINE KINASE"/>
    <property type="match status" value="1"/>
</dbReference>